<evidence type="ECO:0000313" key="3">
    <source>
        <dbReference type="Proteomes" id="UP000199513"/>
    </source>
</evidence>
<keyword evidence="3" id="KW-1185">Reference proteome</keyword>
<dbReference type="STRING" id="1003.SAMN04488541_103321"/>
<dbReference type="OrthoDB" id="678766at2"/>
<organism evidence="2 3">
    <name type="scientific">Thermoflexibacter ruber</name>
    <dbReference type="NCBI Taxonomy" id="1003"/>
    <lineage>
        <taxon>Bacteria</taxon>
        <taxon>Pseudomonadati</taxon>
        <taxon>Bacteroidota</taxon>
        <taxon>Cytophagia</taxon>
        <taxon>Cytophagales</taxon>
        <taxon>Thermoflexibacteraceae</taxon>
        <taxon>Thermoflexibacter</taxon>
    </lineage>
</organism>
<feature type="chain" id="PRO_5011452863" evidence="1">
    <location>
        <begin position="22"/>
        <end position="141"/>
    </location>
</feature>
<protein>
    <submittedName>
        <fullName evidence="2">Uncharacterized protein</fullName>
    </submittedName>
</protein>
<dbReference type="Gene3D" id="3.40.1260.10">
    <property type="entry name" value="DsrEFH-like"/>
    <property type="match status" value="1"/>
</dbReference>
<dbReference type="SUPFAM" id="SSF75169">
    <property type="entry name" value="DsrEFH-like"/>
    <property type="match status" value="1"/>
</dbReference>
<proteinExistence type="predicted"/>
<dbReference type="PANTHER" id="PTHR37691">
    <property type="entry name" value="BLR3518 PROTEIN"/>
    <property type="match status" value="1"/>
</dbReference>
<dbReference type="Proteomes" id="UP000199513">
    <property type="component" value="Unassembled WGS sequence"/>
</dbReference>
<accession>A0A1I2IJQ0</accession>
<reference evidence="2 3" key="1">
    <citation type="submission" date="2016-10" db="EMBL/GenBank/DDBJ databases">
        <authorList>
            <person name="de Groot N.N."/>
        </authorList>
    </citation>
    <scope>NUCLEOTIDE SEQUENCE [LARGE SCALE GENOMIC DNA]</scope>
    <source>
        <strain>GEY</strain>
        <strain evidence="3">DSM 9560</strain>
    </source>
</reference>
<evidence type="ECO:0000256" key="1">
    <source>
        <dbReference type="SAM" id="SignalP"/>
    </source>
</evidence>
<dbReference type="RefSeq" id="WP_091548629.1">
    <property type="nucleotide sequence ID" value="NZ_FONY01000033.1"/>
</dbReference>
<evidence type="ECO:0000313" key="2">
    <source>
        <dbReference type="EMBL" id="SFF42525.1"/>
    </source>
</evidence>
<dbReference type="Pfam" id="PF02635">
    <property type="entry name" value="DsrE"/>
    <property type="match status" value="1"/>
</dbReference>
<dbReference type="PANTHER" id="PTHR37691:SF1">
    <property type="entry name" value="BLR3518 PROTEIN"/>
    <property type="match status" value="1"/>
</dbReference>
<feature type="signal peptide" evidence="1">
    <location>
        <begin position="1"/>
        <end position="21"/>
    </location>
</feature>
<gene>
    <name evidence="2" type="ORF">SAMN04488541_103321</name>
</gene>
<keyword evidence="1" id="KW-0732">Signal</keyword>
<dbReference type="InterPro" id="IPR027396">
    <property type="entry name" value="DsrEFH-like"/>
</dbReference>
<dbReference type="InterPro" id="IPR003787">
    <property type="entry name" value="Sulphur_relay_DsrE/F-like"/>
</dbReference>
<dbReference type="AlphaFoldDB" id="A0A1I2IJQ0"/>
<name>A0A1I2IJQ0_9BACT</name>
<dbReference type="EMBL" id="FONY01000033">
    <property type="protein sequence ID" value="SFF42525.1"/>
    <property type="molecule type" value="Genomic_DNA"/>
</dbReference>
<sequence length="141" mass="15999">MKYIYSLAFLFFLLPFTPSKAQVVSTKKHKIVMQLVSNDTSVYRMLIRQLGNIKKAAPNAKVEVVCHGGGIYILDKEKTIYTSEIEEYAKNGVTWVACENTMRERKIPKEKLLSISSTVPSGIFEVVLKQEAGWSYLKIGY</sequence>